<dbReference type="InterPro" id="IPR006119">
    <property type="entry name" value="Resolv_N"/>
</dbReference>
<feature type="region of interest" description="Disordered" evidence="3">
    <location>
        <begin position="315"/>
        <end position="353"/>
    </location>
</feature>
<name>A0A1I3EE27_9PLAN</name>
<dbReference type="PANTHER" id="PTHR30461">
    <property type="entry name" value="DNA-INVERTASE FROM LAMBDOID PROPHAGE"/>
    <property type="match status" value="1"/>
</dbReference>
<gene>
    <name evidence="5" type="ORF">SAMN05421753_104182</name>
</gene>
<dbReference type="SUPFAM" id="SSF53041">
    <property type="entry name" value="Resolvase-like"/>
    <property type="match status" value="1"/>
</dbReference>
<dbReference type="InterPro" id="IPR036162">
    <property type="entry name" value="Resolvase-like_N_sf"/>
</dbReference>
<keyword evidence="2" id="KW-0233">DNA recombination</keyword>
<dbReference type="OrthoDB" id="9797501at2"/>
<dbReference type="Pfam" id="PF00239">
    <property type="entry name" value="Resolvase"/>
    <property type="match status" value="1"/>
</dbReference>
<evidence type="ECO:0000313" key="6">
    <source>
        <dbReference type="Proteomes" id="UP000199518"/>
    </source>
</evidence>
<dbReference type="InterPro" id="IPR050639">
    <property type="entry name" value="SSR_resolvase"/>
</dbReference>
<dbReference type="Proteomes" id="UP000199518">
    <property type="component" value="Unassembled WGS sequence"/>
</dbReference>
<dbReference type="STRING" id="1576369.SAMN05421753_104182"/>
<dbReference type="PANTHER" id="PTHR30461:SF2">
    <property type="entry name" value="SERINE RECOMBINASE PINE-RELATED"/>
    <property type="match status" value="1"/>
</dbReference>
<dbReference type="CDD" id="cd00338">
    <property type="entry name" value="Ser_Recombinase"/>
    <property type="match status" value="1"/>
</dbReference>
<evidence type="ECO:0000259" key="4">
    <source>
        <dbReference type="PROSITE" id="PS51736"/>
    </source>
</evidence>
<evidence type="ECO:0000256" key="3">
    <source>
        <dbReference type="SAM" id="MobiDB-lite"/>
    </source>
</evidence>
<keyword evidence="6" id="KW-1185">Reference proteome</keyword>
<organism evidence="5 6">
    <name type="scientific">Planctomicrobium piriforme</name>
    <dbReference type="NCBI Taxonomy" id="1576369"/>
    <lineage>
        <taxon>Bacteria</taxon>
        <taxon>Pseudomonadati</taxon>
        <taxon>Planctomycetota</taxon>
        <taxon>Planctomycetia</taxon>
        <taxon>Planctomycetales</taxon>
        <taxon>Planctomycetaceae</taxon>
        <taxon>Planctomicrobium</taxon>
    </lineage>
</organism>
<dbReference type="SMART" id="SM00857">
    <property type="entry name" value="Resolvase"/>
    <property type="match status" value="1"/>
</dbReference>
<keyword evidence="1" id="KW-0238">DNA-binding</keyword>
<reference evidence="6" key="1">
    <citation type="submission" date="2016-10" db="EMBL/GenBank/DDBJ databases">
        <authorList>
            <person name="Varghese N."/>
            <person name="Submissions S."/>
        </authorList>
    </citation>
    <scope>NUCLEOTIDE SEQUENCE [LARGE SCALE GENOMIC DNA]</scope>
    <source>
        <strain evidence="6">DSM 26348</strain>
    </source>
</reference>
<evidence type="ECO:0000313" key="5">
    <source>
        <dbReference type="EMBL" id="SFH97195.1"/>
    </source>
</evidence>
<dbReference type="GO" id="GO:0003677">
    <property type="term" value="F:DNA binding"/>
    <property type="evidence" value="ECO:0007669"/>
    <property type="project" value="UniProtKB-KW"/>
</dbReference>
<proteinExistence type="predicted"/>
<dbReference type="AlphaFoldDB" id="A0A1I3EE27"/>
<dbReference type="Gene3D" id="3.40.50.1390">
    <property type="entry name" value="Resolvase, N-terminal catalytic domain"/>
    <property type="match status" value="1"/>
</dbReference>
<sequence length="353" mass="39905">MASNHLLRSQSLQERHRRERLAAGRARAARIAALVAPSAPHVPTAYAYGRISHDEQAKTGESIEAQQQRTQDFYKLQLAHTNVVWGGFYSEPGHISAYKKNFFNRPTAKLVVGQMKPGDHFIIDKIDRLWRSIRDFSEVLTWMRNQQINLHIVNLMGAQVSLGTPMGDFMVTMMVATAQLESAQKSDRVKAALRHGMSQGYWKSSCTPLGCLVTGKRPKRRIHWDWPTRSIMAQIVYLHEECGIGFFRMPTRLRAHMEAMFPDKEFDWRFWTDRRCSLGYIYEKHYRLVDHPMKVDFQNIQRGKTKAARHIGNETGTANAAPVGASSDSAAEVHSTGHGPDDGTAMSATSPIS</sequence>
<dbReference type="RefSeq" id="WP_092048557.1">
    <property type="nucleotide sequence ID" value="NZ_FOQD01000004.1"/>
</dbReference>
<dbReference type="PROSITE" id="PS51736">
    <property type="entry name" value="RECOMBINASES_3"/>
    <property type="match status" value="1"/>
</dbReference>
<evidence type="ECO:0000256" key="2">
    <source>
        <dbReference type="ARBA" id="ARBA00023172"/>
    </source>
</evidence>
<evidence type="ECO:0000256" key="1">
    <source>
        <dbReference type="ARBA" id="ARBA00023125"/>
    </source>
</evidence>
<feature type="domain" description="Resolvase/invertase-type recombinase catalytic" evidence="4">
    <location>
        <begin position="44"/>
        <end position="200"/>
    </location>
</feature>
<protein>
    <submittedName>
        <fullName evidence="5">Site-specific DNA recombinase</fullName>
    </submittedName>
</protein>
<dbReference type="EMBL" id="FOQD01000004">
    <property type="protein sequence ID" value="SFH97195.1"/>
    <property type="molecule type" value="Genomic_DNA"/>
</dbReference>
<dbReference type="GO" id="GO:0000150">
    <property type="term" value="F:DNA strand exchange activity"/>
    <property type="evidence" value="ECO:0007669"/>
    <property type="project" value="InterPro"/>
</dbReference>
<accession>A0A1I3EE27</accession>